<feature type="domain" description="DNA replication/recombination mediator RecO N-terminal" evidence="8">
    <location>
        <begin position="2"/>
        <end position="74"/>
    </location>
</feature>
<dbReference type="EMBL" id="CP001055">
    <property type="protein sequence ID" value="ACC97750.1"/>
    <property type="molecule type" value="Genomic_DNA"/>
</dbReference>
<dbReference type="AlphaFoldDB" id="B2KBR3"/>
<evidence type="ECO:0000256" key="4">
    <source>
        <dbReference type="ARBA" id="ARBA00023172"/>
    </source>
</evidence>
<evidence type="ECO:0000256" key="5">
    <source>
        <dbReference type="ARBA" id="ARBA00023204"/>
    </source>
</evidence>
<dbReference type="STRING" id="445932.Emin_0186"/>
<dbReference type="PANTHER" id="PTHR33991">
    <property type="entry name" value="DNA REPAIR PROTEIN RECO"/>
    <property type="match status" value="1"/>
</dbReference>
<dbReference type="InterPro" id="IPR037278">
    <property type="entry name" value="ARFGAP/RecO"/>
</dbReference>
<dbReference type="Proteomes" id="UP000001029">
    <property type="component" value="Chromosome"/>
</dbReference>
<dbReference type="SUPFAM" id="SSF57863">
    <property type="entry name" value="ArfGap/RecO-like zinc finger"/>
    <property type="match status" value="1"/>
</dbReference>
<evidence type="ECO:0000256" key="2">
    <source>
        <dbReference type="ARBA" id="ARBA00021310"/>
    </source>
</evidence>
<dbReference type="Pfam" id="PF02565">
    <property type="entry name" value="RecO_C"/>
    <property type="match status" value="1"/>
</dbReference>
<accession>B2KBR3</accession>
<dbReference type="InterPro" id="IPR003717">
    <property type="entry name" value="RecO"/>
</dbReference>
<evidence type="ECO:0000256" key="1">
    <source>
        <dbReference type="ARBA" id="ARBA00007452"/>
    </source>
</evidence>
<evidence type="ECO:0000313" key="10">
    <source>
        <dbReference type="Proteomes" id="UP000001029"/>
    </source>
</evidence>
<sequence length="232" mass="26342">MTDEGIVLIRQNFREADRMVSLYTKSYGRLNLRFPSVNKSAGKLKALSEPFVHANYRIYVKRGAVIGCVTGGKIESVFPQIRQDGPKTKMALHFCELMFRLTPEHQPSEEKFLLLQEALNSLQKTDCNPSLSPAFILRLMTLAGFGMDKPALGIPAAFWETLHNADFENLGFTSPQDLLNLNKSAYICRRFLNRYLTYPLNTLKDEDISDMARNLDNYDSEFEAETQPAAAY</sequence>
<evidence type="ECO:0000256" key="6">
    <source>
        <dbReference type="ARBA" id="ARBA00033409"/>
    </source>
</evidence>
<comment type="similarity">
    <text evidence="1 7">Belongs to the RecO family.</text>
</comment>
<dbReference type="GO" id="GO:0006310">
    <property type="term" value="P:DNA recombination"/>
    <property type="evidence" value="ECO:0007669"/>
    <property type="project" value="UniProtKB-UniRule"/>
</dbReference>
<dbReference type="Pfam" id="PF11967">
    <property type="entry name" value="RecO_N"/>
    <property type="match status" value="1"/>
</dbReference>
<dbReference type="HOGENOM" id="CLU_1193296_0_0_0"/>
<keyword evidence="5 7" id="KW-0234">DNA repair</keyword>
<gene>
    <name evidence="7" type="primary">recO</name>
    <name evidence="9" type="ordered locus">Emin_0186</name>
</gene>
<protein>
    <recommendedName>
        <fullName evidence="2 7">DNA repair protein RecO</fullName>
    </recommendedName>
    <alternativeName>
        <fullName evidence="6 7">Recombination protein O</fullName>
    </alternativeName>
</protein>
<evidence type="ECO:0000313" key="9">
    <source>
        <dbReference type="EMBL" id="ACC97750.1"/>
    </source>
</evidence>
<evidence type="ECO:0000256" key="3">
    <source>
        <dbReference type="ARBA" id="ARBA00022763"/>
    </source>
</evidence>
<dbReference type="Gene3D" id="2.40.50.140">
    <property type="entry name" value="Nucleic acid-binding proteins"/>
    <property type="match status" value="1"/>
</dbReference>
<keyword evidence="3 7" id="KW-0227">DNA damage</keyword>
<dbReference type="Gene3D" id="1.20.1440.120">
    <property type="entry name" value="Recombination protein O, C-terminal domain"/>
    <property type="match status" value="1"/>
</dbReference>
<dbReference type="PANTHER" id="PTHR33991:SF1">
    <property type="entry name" value="DNA REPAIR PROTEIN RECO"/>
    <property type="match status" value="1"/>
</dbReference>
<proteinExistence type="inferred from homology"/>
<dbReference type="HAMAP" id="MF_00201">
    <property type="entry name" value="RecO"/>
    <property type="match status" value="1"/>
</dbReference>
<dbReference type="InterPro" id="IPR022572">
    <property type="entry name" value="DNA_rep/recomb_RecO_N"/>
</dbReference>
<dbReference type="GO" id="GO:0006302">
    <property type="term" value="P:double-strand break repair"/>
    <property type="evidence" value="ECO:0007669"/>
    <property type="project" value="TreeGrafter"/>
</dbReference>
<evidence type="ECO:0000256" key="7">
    <source>
        <dbReference type="HAMAP-Rule" id="MF_00201"/>
    </source>
</evidence>
<keyword evidence="4 7" id="KW-0233">DNA recombination</keyword>
<keyword evidence="10" id="KW-1185">Reference proteome</keyword>
<dbReference type="InterPro" id="IPR012340">
    <property type="entry name" value="NA-bd_OB-fold"/>
</dbReference>
<dbReference type="KEGG" id="emi:Emin_0186"/>
<reference evidence="9 10" key="1">
    <citation type="journal article" date="2009" name="Appl. Environ. Microbiol.">
        <title>Genomic analysis of 'Elusimicrobium minutum,' the first cultivated representative of the phylum 'Elusimicrobia' (formerly termite group 1).</title>
        <authorList>
            <person name="Herlemann D.P.R."/>
            <person name="Geissinger O."/>
            <person name="Ikeda-Ohtsubo W."/>
            <person name="Kunin V."/>
            <person name="Sun H."/>
            <person name="Lapidus A."/>
            <person name="Hugenholtz P."/>
            <person name="Brune A."/>
        </authorList>
    </citation>
    <scope>NUCLEOTIDE SEQUENCE [LARGE SCALE GENOMIC DNA]</scope>
    <source>
        <strain evidence="9 10">Pei191</strain>
    </source>
</reference>
<dbReference type="NCBIfam" id="TIGR00613">
    <property type="entry name" value="reco"/>
    <property type="match status" value="1"/>
</dbReference>
<dbReference type="SUPFAM" id="SSF50249">
    <property type="entry name" value="Nucleic acid-binding proteins"/>
    <property type="match status" value="1"/>
</dbReference>
<evidence type="ECO:0000259" key="8">
    <source>
        <dbReference type="Pfam" id="PF11967"/>
    </source>
</evidence>
<comment type="function">
    <text evidence="7">Involved in DNA repair and RecF pathway recombination.</text>
</comment>
<name>B2KBR3_ELUMP</name>
<organism evidence="9 10">
    <name type="scientific">Elusimicrobium minutum (strain Pei191)</name>
    <dbReference type="NCBI Taxonomy" id="445932"/>
    <lineage>
        <taxon>Bacteria</taxon>
        <taxon>Pseudomonadati</taxon>
        <taxon>Elusimicrobiota</taxon>
        <taxon>Elusimicrobia</taxon>
        <taxon>Elusimicrobiales</taxon>
        <taxon>Elusimicrobiaceae</taxon>
        <taxon>Elusimicrobium</taxon>
    </lineage>
</organism>
<dbReference type="InterPro" id="IPR042242">
    <property type="entry name" value="RecO_C"/>
</dbReference>
<dbReference type="GO" id="GO:0043590">
    <property type="term" value="C:bacterial nucleoid"/>
    <property type="evidence" value="ECO:0007669"/>
    <property type="project" value="TreeGrafter"/>
</dbReference>